<accession>A0A1X7KV18</accession>
<dbReference type="OrthoDB" id="7210375at2"/>
<feature type="domain" description="EamA" evidence="2">
    <location>
        <begin position="6"/>
        <end position="112"/>
    </location>
</feature>
<dbReference type="RefSeq" id="WP_085484075.1">
    <property type="nucleotide sequence ID" value="NZ_FXAT01000004.1"/>
</dbReference>
<name>A0A1X7KV18_9BURK</name>
<feature type="transmembrane region" description="Helical" evidence="1">
    <location>
        <begin position="71"/>
        <end position="90"/>
    </location>
</feature>
<feature type="transmembrane region" description="Helical" evidence="1">
    <location>
        <begin position="6"/>
        <end position="23"/>
    </location>
</feature>
<organism evidence="3 4">
    <name type="scientific">Paraburkholderia susongensis</name>
    <dbReference type="NCBI Taxonomy" id="1515439"/>
    <lineage>
        <taxon>Bacteria</taxon>
        <taxon>Pseudomonadati</taxon>
        <taxon>Pseudomonadota</taxon>
        <taxon>Betaproteobacteria</taxon>
        <taxon>Burkholderiales</taxon>
        <taxon>Burkholderiaceae</taxon>
        <taxon>Paraburkholderia</taxon>
    </lineage>
</organism>
<evidence type="ECO:0000313" key="4">
    <source>
        <dbReference type="Proteomes" id="UP000193228"/>
    </source>
</evidence>
<evidence type="ECO:0000256" key="1">
    <source>
        <dbReference type="SAM" id="Phobius"/>
    </source>
</evidence>
<feature type="transmembrane region" description="Helical" evidence="1">
    <location>
        <begin position="97"/>
        <end position="115"/>
    </location>
</feature>
<dbReference type="InterPro" id="IPR037185">
    <property type="entry name" value="EmrE-like"/>
</dbReference>
<sequence>MTPLQTIWAIACACIIAIGQIAFKKAGMEVQSAGTWFSPRAVLTIFFALAIYAIATLLWINLLRFVNLNRAYSFMALCFIIVPIASHFIFKEHITPGYAVGTALVVIGLVVATRFG</sequence>
<dbReference type="Pfam" id="PF00892">
    <property type="entry name" value="EamA"/>
    <property type="match status" value="1"/>
</dbReference>
<evidence type="ECO:0000313" key="3">
    <source>
        <dbReference type="EMBL" id="SMG44796.1"/>
    </source>
</evidence>
<evidence type="ECO:0000259" key="2">
    <source>
        <dbReference type="Pfam" id="PF00892"/>
    </source>
</evidence>
<keyword evidence="1" id="KW-1133">Transmembrane helix</keyword>
<gene>
    <name evidence="3" type="ORF">SAMN06265784_104300</name>
</gene>
<dbReference type="STRING" id="1515439.SAMN06265784_104300"/>
<protein>
    <recommendedName>
        <fullName evidence="2">EamA domain-containing protein</fullName>
    </recommendedName>
</protein>
<dbReference type="EMBL" id="FXAT01000004">
    <property type="protein sequence ID" value="SMG44796.1"/>
    <property type="molecule type" value="Genomic_DNA"/>
</dbReference>
<keyword evidence="1" id="KW-0472">Membrane</keyword>
<dbReference type="GO" id="GO:0016020">
    <property type="term" value="C:membrane"/>
    <property type="evidence" value="ECO:0007669"/>
    <property type="project" value="InterPro"/>
</dbReference>
<dbReference type="SUPFAM" id="SSF103481">
    <property type="entry name" value="Multidrug resistance efflux transporter EmrE"/>
    <property type="match status" value="1"/>
</dbReference>
<proteinExistence type="predicted"/>
<dbReference type="InterPro" id="IPR000620">
    <property type="entry name" value="EamA_dom"/>
</dbReference>
<keyword evidence="1" id="KW-0812">Transmembrane</keyword>
<dbReference type="Gene3D" id="1.10.3730.20">
    <property type="match status" value="1"/>
</dbReference>
<feature type="transmembrane region" description="Helical" evidence="1">
    <location>
        <begin position="43"/>
        <end position="65"/>
    </location>
</feature>
<dbReference type="AlphaFoldDB" id="A0A1X7KV18"/>
<reference evidence="4" key="1">
    <citation type="submission" date="2017-04" db="EMBL/GenBank/DDBJ databases">
        <authorList>
            <person name="Varghese N."/>
            <person name="Submissions S."/>
        </authorList>
    </citation>
    <scope>NUCLEOTIDE SEQUENCE [LARGE SCALE GENOMIC DNA]</scope>
    <source>
        <strain evidence="4">LMG 29540</strain>
    </source>
</reference>
<keyword evidence="4" id="KW-1185">Reference proteome</keyword>
<dbReference type="Proteomes" id="UP000193228">
    <property type="component" value="Unassembled WGS sequence"/>
</dbReference>